<dbReference type="Pfam" id="PF21351">
    <property type="entry name" value="TetR_C_41"/>
    <property type="match status" value="1"/>
</dbReference>
<evidence type="ECO:0000313" key="7">
    <source>
        <dbReference type="EMBL" id="ABD10212.1"/>
    </source>
</evidence>
<evidence type="ECO:0000259" key="6">
    <source>
        <dbReference type="PROSITE" id="PS50977"/>
    </source>
</evidence>
<evidence type="ECO:0000256" key="5">
    <source>
        <dbReference type="SAM" id="MobiDB-lite"/>
    </source>
</evidence>
<feature type="compositionally biased region" description="Gly residues" evidence="5">
    <location>
        <begin position="216"/>
        <end position="225"/>
    </location>
</feature>
<dbReference type="InterPro" id="IPR009057">
    <property type="entry name" value="Homeodomain-like_sf"/>
</dbReference>
<dbReference type="InterPro" id="IPR049484">
    <property type="entry name" value="Rv0078-like_C"/>
</dbReference>
<dbReference type="AlphaFoldDB" id="Q2JET0"/>
<gene>
    <name evidence="7" type="ordered locus">Francci3_0828</name>
</gene>
<dbReference type="SUPFAM" id="SSF48498">
    <property type="entry name" value="Tetracyclin repressor-like, C-terminal domain"/>
    <property type="match status" value="1"/>
</dbReference>
<keyword evidence="3" id="KW-0804">Transcription</keyword>
<dbReference type="GO" id="GO:0000976">
    <property type="term" value="F:transcription cis-regulatory region binding"/>
    <property type="evidence" value="ECO:0007669"/>
    <property type="project" value="TreeGrafter"/>
</dbReference>
<feature type="region of interest" description="Disordered" evidence="5">
    <location>
        <begin position="204"/>
        <end position="225"/>
    </location>
</feature>
<dbReference type="PANTHER" id="PTHR30055:SF234">
    <property type="entry name" value="HTH-TYPE TRANSCRIPTIONAL REGULATOR BETI"/>
    <property type="match status" value="1"/>
</dbReference>
<evidence type="ECO:0000256" key="2">
    <source>
        <dbReference type="ARBA" id="ARBA00023125"/>
    </source>
</evidence>
<keyword evidence="2 4" id="KW-0238">DNA-binding</keyword>
<keyword evidence="1" id="KW-0805">Transcription regulation</keyword>
<evidence type="ECO:0000256" key="3">
    <source>
        <dbReference type="ARBA" id="ARBA00023163"/>
    </source>
</evidence>
<feature type="domain" description="HTH tetR-type" evidence="6">
    <location>
        <begin position="11"/>
        <end position="71"/>
    </location>
</feature>
<dbReference type="KEGG" id="fra:Francci3_0828"/>
<dbReference type="SUPFAM" id="SSF46689">
    <property type="entry name" value="Homeodomain-like"/>
    <property type="match status" value="1"/>
</dbReference>
<dbReference type="PROSITE" id="PS50977">
    <property type="entry name" value="HTH_TETR_2"/>
    <property type="match status" value="1"/>
</dbReference>
<dbReference type="eggNOG" id="COG1309">
    <property type="taxonomic scope" value="Bacteria"/>
</dbReference>
<dbReference type="HOGENOM" id="CLU_069356_24_2_11"/>
<dbReference type="PRINTS" id="PR00455">
    <property type="entry name" value="HTHTETR"/>
</dbReference>
<accession>Q2JET0</accession>
<dbReference type="GO" id="GO:0003700">
    <property type="term" value="F:DNA-binding transcription factor activity"/>
    <property type="evidence" value="ECO:0007669"/>
    <property type="project" value="TreeGrafter"/>
</dbReference>
<dbReference type="InterPro" id="IPR050109">
    <property type="entry name" value="HTH-type_TetR-like_transc_reg"/>
</dbReference>
<protein>
    <submittedName>
        <fullName evidence="7">Transcriptional regulator, TetR family</fullName>
    </submittedName>
</protein>
<dbReference type="PANTHER" id="PTHR30055">
    <property type="entry name" value="HTH-TYPE TRANSCRIPTIONAL REGULATOR RUTR"/>
    <property type="match status" value="1"/>
</dbReference>
<feature type="DNA-binding region" description="H-T-H motif" evidence="4">
    <location>
        <begin position="34"/>
        <end position="53"/>
    </location>
</feature>
<dbReference type="Gene3D" id="1.10.357.10">
    <property type="entry name" value="Tetracycline Repressor, domain 2"/>
    <property type="match status" value="1"/>
</dbReference>
<dbReference type="RefSeq" id="WP_011435281.1">
    <property type="nucleotide sequence ID" value="NC_007777.1"/>
</dbReference>
<dbReference type="PhylomeDB" id="Q2JET0"/>
<dbReference type="InterPro" id="IPR001647">
    <property type="entry name" value="HTH_TetR"/>
</dbReference>
<evidence type="ECO:0000256" key="4">
    <source>
        <dbReference type="PROSITE-ProRule" id="PRU00335"/>
    </source>
</evidence>
<evidence type="ECO:0000256" key="1">
    <source>
        <dbReference type="ARBA" id="ARBA00023015"/>
    </source>
</evidence>
<dbReference type="Pfam" id="PF00440">
    <property type="entry name" value="TetR_N"/>
    <property type="match status" value="1"/>
</dbReference>
<name>Q2JET0_FRACC</name>
<reference evidence="7 8" key="1">
    <citation type="journal article" date="2007" name="Genome Res.">
        <title>Genome characteristics of facultatively symbiotic Frankia sp. strains reflect host range and host plant biogeography.</title>
        <authorList>
            <person name="Normand P."/>
            <person name="Lapierre P."/>
            <person name="Tisa L.S."/>
            <person name="Gogarten J.P."/>
            <person name="Alloisio N."/>
            <person name="Bagnarol E."/>
            <person name="Bassi C.A."/>
            <person name="Berry A.M."/>
            <person name="Bickhart D.M."/>
            <person name="Choisne N."/>
            <person name="Couloux A."/>
            <person name="Cournoyer B."/>
            <person name="Cruveiller S."/>
            <person name="Daubin V."/>
            <person name="Demange N."/>
            <person name="Francino M.P."/>
            <person name="Goltsman E."/>
            <person name="Huang Y."/>
            <person name="Kopp O.R."/>
            <person name="Labarre L."/>
            <person name="Lapidus A."/>
            <person name="Lavire C."/>
            <person name="Marechal J."/>
            <person name="Martinez M."/>
            <person name="Mastronunzio J.E."/>
            <person name="Mullin B.C."/>
            <person name="Niemann J."/>
            <person name="Pujic P."/>
            <person name="Rawnsley T."/>
            <person name="Rouy Z."/>
            <person name="Schenowitz C."/>
            <person name="Sellstedt A."/>
            <person name="Tavares F."/>
            <person name="Tomkins J.P."/>
            <person name="Vallenet D."/>
            <person name="Valverde C."/>
            <person name="Wall L.G."/>
            <person name="Wang Y."/>
            <person name="Medigue C."/>
            <person name="Benson D.R."/>
        </authorList>
    </citation>
    <scope>NUCLEOTIDE SEQUENCE [LARGE SCALE GENOMIC DNA]</scope>
    <source>
        <strain evidence="8">DSM 45818 / CECT 9043 / CcI3</strain>
    </source>
</reference>
<dbReference type="InterPro" id="IPR036271">
    <property type="entry name" value="Tet_transcr_reg_TetR-rel_C_sf"/>
</dbReference>
<evidence type="ECO:0000313" key="8">
    <source>
        <dbReference type="Proteomes" id="UP000001937"/>
    </source>
</evidence>
<sequence length="225" mass="24214">MTRSRRTEQTADTRQALISAARRRFAEQGFASTGTEEIVADAQVTRGALYHHFRDKAALFRTVMEQVATEVAEQLVAGELARDAELPSDAWTQLRSGFQSLLDISTADSDFQRIVLVDGPAVLGNDAWDALVEKHGYRLLSEWLERAMAEDRIDPLPVVPLTRLVAALLSEASIYTAGAADPDTARLEVGTVLDRLLRGLGRGGDLAEQPPVSADGGAGSRGTAG</sequence>
<dbReference type="OrthoDB" id="9805134at2"/>
<dbReference type="EMBL" id="CP000249">
    <property type="protein sequence ID" value="ABD10212.1"/>
    <property type="molecule type" value="Genomic_DNA"/>
</dbReference>
<organism evidence="7 8">
    <name type="scientific">Frankia casuarinae (strain DSM 45818 / CECT 9043 / HFP020203 / CcI3)</name>
    <dbReference type="NCBI Taxonomy" id="106370"/>
    <lineage>
        <taxon>Bacteria</taxon>
        <taxon>Bacillati</taxon>
        <taxon>Actinomycetota</taxon>
        <taxon>Actinomycetes</taxon>
        <taxon>Frankiales</taxon>
        <taxon>Frankiaceae</taxon>
        <taxon>Frankia</taxon>
    </lineage>
</organism>
<dbReference type="Proteomes" id="UP000001937">
    <property type="component" value="Chromosome"/>
</dbReference>
<keyword evidence="8" id="KW-1185">Reference proteome</keyword>
<proteinExistence type="predicted"/>